<dbReference type="OMA" id="SKCGFNV"/>
<protein>
    <submittedName>
        <fullName evidence="2">Aldo/keto reductase</fullName>
    </submittedName>
</protein>
<dbReference type="InterPro" id="IPR020471">
    <property type="entry name" value="AKR"/>
</dbReference>
<dbReference type="Proteomes" id="UP000554766">
    <property type="component" value="Unassembled WGS sequence"/>
</dbReference>
<dbReference type="GO" id="GO:0016491">
    <property type="term" value="F:oxidoreductase activity"/>
    <property type="evidence" value="ECO:0007669"/>
    <property type="project" value="InterPro"/>
</dbReference>
<dbReference type="InterPro" id="IPR036812">
    <property type="entry name" value="NAD(P)_OxRdtase_dom_sf"/>
</dbReference>
<dbReference type="PANTHER" id="PTHR43638:SF3">
    <property type="entry name" value="ALDEHYDE REDUCTASE"/>
    <property type="match status" value="1"/>
</dbReference>
<sequence length="314" mass="34675">MKIGSLEVGEVGLGAWQAGGGAWSVDFAELRRAYEYALDNGISFIDTAEVYGNGKSEEFVGELVKNRPHVVVATKVAGFHWGRILKSAERSRSRLGRIDLLQFHWPPPIYVPICKVVRDLEKAVASGLTAEIGVSNFDAALMEKAATCTKKYEIVSDQVEYNPLKRVAERLISLGRSRRFVVIAWSPLAKGAVVKENLGGDRARMVDPTVRRAHTPEGRRVVQTVRRIAESRGASPAAVVLAWHKAKGSYPIPGVKNVKQAAEVVEALKLNLTEQEVRQIDEASAIFNEGKLWPSFFRYVPGFLMKAAFYVAKI</sequence>
<dbReference type="Gene3D" id="3.20.20.100">
    <property type="entry name" value="NADP-dependent oxidoreductase domain"/>
    <property type="match status" value="1"/>
</dbReference>
<dbReference type="SUPFAM" id="SSF51430">
    <property type="entry name" value="NAD(P)-linked oxidoreductase"/>
    <property type="match status" value="1"/>
</dbReference>
<evidence type="ECO:0000313" key="2">
    <source>
        <dbReference type="EMBL" id="NYR14979.1"/>
    </source>
</evidence>
<keyword evidence="3" id="KW-1185">Reference proteome</keyword>
<dbReference type="InterPro" id="IPR023210">
    <property type="entry name" value="NADP_OxRdtase_dom"/>
</dbReference>
<dbReference type="PANTHER" id="PTHR43638">
    <property type="entry name" value="OXIDOREDUCTASE, ALDO/KETO REDUCTASE FAMILY PROTEIN"/>
    <property type="match status" value="1"/>
</dbReference>
<accession>A0A7L4P7D9</accession>
<dbReference type="AlphaFoldDB" id="A0A7L4P7D9"/>
<reference evidence="2 3" key="1">
    <citation type="journal article" date="2020" name="Nat. Commun.">
        <title>The structures of two archaeal type IV pili illuminate evolutionary relationships.</title>
        <authorList>
            <person name="Wang F."/>
            <person name="Baquero D.P."/>
            <person name="Su Z."/>
            <person name="Beltran L.C."/>
            <person name="Prangishvili D."/>
            <person name="Krupovic M."/>
            <person name="Egelman E.H."/>
        </authorList>
    </citation>
    <scope>NUCLEOTIDE SEQUENCE [LARGE SCALE GENOMIC DNA]</scope>
    <source>
        <strain evidence="2 3">2GA</strain>
    </source>
</reference>
<evidence type="ECO:0000313" key="3">
    <source>
        <dbReference type="Proteomes" id="UP000554766"/>
    </source>
</evidence>
<evidence type="ECO:0000259" key="1">
    <source>
        <dbReference type="Pfam" id="PF00248"/>
    </source>
</evidence>
<dbReference type="EMBL" id="JAAVJF010000001">
    <property type="protein sequence ID" value="NYR14979.1"/>
    <property type="molecule type" value="Genomic_DNA"/>
</dbReference>
<name>A0A7L4P7D9_9CREN</name>
<feature type="domain" description="NADP-dependent oxidoreductase" evidence="1">
    <location>
        <begin position="11"/>
        <end position="284"/>
    </location>
</feature>
<dbReference type="Pfam" id="PF00248">
    <property type="entry name" value="Aldo_ket_red"/>
    <property type="match status" value="1"/>
</dbReference>
<gene>
    <name evidence="2" type="ORF">HC235_03185</name>
</gene>
<comment type="caution">
    <text evidence="2">The sequence shown here is derived from an EMBL/GenBank/DDBJ whole genome shotgun (WGS) entry which is preliminary data.</text>
</comment>
<organism evidence="2 3">
    <name type="scientific">Pyrobaculum arsenaticum</name>
    <dbReference type="NCBI Taxonomy" id="121277"/>
    <lineage>
        <taxon>Archaea</taxon>
        <taxon>Thermoproteota</taxon>
        <taxon>Thermoprotei</taxon>
        <taxon>Thermoproteales</taxon>
        <taxon>Thermoproteaceae</taxon>
        <taxon>Pyrobaculum</taxon>
    </lineage>
</organism>
<proteinExistence type="predicted"/>
<dbReference type="PRINTS" id="PR00069">
    <property type="entry name" value="ALDKETRDTASE"/>
</dbReference>
<dbReference type="GeneID" id="5054807"/>
<dbReference type="RefSeq" id="WP_011899959.1">
    <property type="nucleotide sequence ID" value="NZ_JAAVJF010000001.1"/>
</dbReference>